<organism evidence="8 9">
    <name type="scientific">Helicobacter baculiformis</name>
    <dbReference type="NCBI Taxonomy" id="427351"/>
    <lineage>
        <taxon>Bacteria</taxon>
        <taxon>Pseudomonadati</taxon>
        <taxon>Campylobacterota</taxon>
        <taxon>Epsilonproteobacteria</taxon>
        <taxon>Campylobacterales</taxon>
        <taxon>Helicobacteraceae</taxon>
        <taxon>Helicobacter</taxon>
    </lineage>
</organism>
<dbReference type="SUPFAM" id="SSF51161">
    <property type="entry name" value="Trimeric LpxA-like enzymes"/>
    <property type="match status" value="1"/>
</dbReference>
<dbReference type="HAMAP" id="MF_02122">
    <property type="entry name" value="DapD_type2"/>
    <property type="match status" value="1"/>
</dbReference>
<evidence type="ECO:0000256" key="3">
    <source>
        <dbReference type="ARBA" id="ARBA00022679"/>
    </source>
</evidence>
<evidence type="ECO:0000313" key="9">
    <source>
        <dbReference type="Proteomes" id="UP001595783"/>
    </source>
</evidence>
<evidence type="ECO:0000256" key="4">
    <source>
        <dbReference type="ARBA" id="ARBA00022915"/>
    </source>
</evidence>
<keyword evidence="5" id="KW-0457">Lysine biosynthesis</keyword>
<comment type="caution">
    <text evidence="8">The sequence shown here is derived from an EMBL/GenBank/DDBJ whole genome shotgun (WGS) entry which is preliminary data.</text>
</comment>
<dbReference type="Pfam" id="PF14790">
    <property type="entry name" value="THDPS_N"/>
    <property type="match status" value="1"/>
</dbReference>
<dbReference type="InterPro" id="IPR011004">
    <property type="entry name" value="Trimer_LpxA-like_sf"/>
</dbReference>
<dbReference type="Pfam" id="PF14789">
    <property type="entry name" value="THDPS_M"/>
    <property type="match status" value="1"/>
</dbReference>
<dbReference type="RefSeq" id="WP_104752212.1">
    <property type="nucleotide sequence ID" value="NZ_FZMF01000015.1"/>
</dbReference>
<reference evidence="9" key="1">
    <citation type="journal article" date="2019" name="Int. J. Syst. Evol. Microbiol.">
        <title>The Global Catalogue of Microorganisms (GCM) 10K type strain sequencing project: providing services to taxonomists for standard genome sequencing and annotation.</title>
        <authorList>
            <consortium name="The Broad Institute Genomics Platform"/>
            <consortium name="The Broad Institute Genome Sequencing Center for Infectious Disease"/>
            <person name="Wu L."/>
            <person name="Ma J."/>
        </authorList>
    </citation>
    <scope>NUCLEOTIDE SEQUENCE [LARGE SCALE GENOMIC DNA]</scope>
    <source>
        <strain evidence="9">CCUG 53816</strain>
    </source>
</reference>
<evidence type="ECO:0000256" key="6">
    <source>
        <dbReference type="ARBA" id="ARBA00023315"/>
    </source>
</evidence>
<dbReference type="Gene3D" id="3.30.70.2010">
    <property type="match status" value="1"/>
</dbReference>
<keyword evidence="2" id="KW-0028">Amino-acid biosynthesis</keyword>
<dbReference type="InterPro" id="IPR038361">
    <property type="entry name" value="THDPS_M_sf"/>
</dbReference>
<keyword evidence="1" id="KW-0963">Cytoplasm</keyword>
<gene>
    <name evidence="8" type="ORF">ACFOPX_00465</name>
</gene>
<keyword evidence="4" id="KW-0220">Diaminopimelate biosynthesis</keyword>
<evidence type="ECO:0000256" key="1">
    <source>
        <dbReference type="ARBA" id="ARBA00022490"/>
    </source>
</evidence>
<keyword evidence="9" id="KW-1185">Reference proteome</keyword>
<accession>A0ABV7ZG77</accession>
<keyword evidence="3" id="KW-0808">Transferase</keyword>
<keyword evidence="6" id="KW-0012">Acyltransferase</keyword>
<proteinExistence type="inferred from homology"/>
<dbReference type="Gene3D" id="2.160.10.10">
    <property type="entry name" value="Hexapeptide repeat proteins"/>
    <property type="match status" value="1"/>
</dbReference>
<dbReference type="InterPro" id="IPR032784">
    <property type="entry name" value="THDPS_M"/>
</dbReference>
<dbReference type="InterPro" id="IPR001451">
    <property type="entry name" value="Hexapep"/>
</dbReference>
<evidence type="ECO:0000313" key="8">
    <source>
        <dbReference type="EMBL" id="MFC3847011.1"/>
    </source>
</evidence>
<evidence type="ECO:0000256" key="5">
    <source>
        <dbReference type="ARBA" id="ARBA00023154"/>
    </source>
</evidence>
<dbReference type="EMBL" id="JBHRZO010000002">
    <property type="protein sequence ID" value="MFC3847011.1"/>
    <property type="molecule type" value="Genomic_DNA"/>
</dbReference>
<dbReference type="Proteomes" id="UP001595783">
    <property type="component" value="Unassembled WGS sequence"/>
</dbReference>
<feature type="domain" description="2,3,4,5-tetrahydropyridine-2,6-dicarboxylate N-succinyltransferase middle" evidence="7">
    <location>
        <begin position="201"/>
        <end position="241"/>
    </location>
</feature>
<dbReference type="CDD" id="cd04649">
    <property type="entry name" value="LbH_THP_succinylT_putative"/>
    <property type="match status" value="1"/>
</dbReference>
<name>A0ABV7ZG77_9HELI</name>
<sequence>MQKFKLFVSDYQNSPEYRKPLAFGIAKIARGQKSAKPLCATFPVLNWGEECLGSYAVFMESIKHASPLYTQEEGLVSEAVYGIDKNFIQRALELYAPFLQEVLHHKNSHKNIQVILELTKALENNQLYTPLVREVHPSCEISTKEHTLGFSTQYHHNYHLVVIYADKPCQSLESVYMKLLALSLGKAPLRSLNLEGIFGLLPNVAWSGQHAYELEWLKEEEITLKMQDKYPCIDFIDKFPRYLMQVLPQADNIRLLDSAKTRFGAYLGKGGYTQMPGASYINFNAGVEGACMNEGRISSSVMVGEGTDIGGGASVLGVLSGGNSQPISIGKNCLLGANCVLGISLGDGCIVDAGIGVLAGTIFEITPQQAKELQKINPNFTLRDEALYKGKELSNLHGIHFRQESQSGKMIAFRSVRKIALNTNLHR</sequence>
<protein>
    <submittedName>
        <fullName evidence="8">Tetrahydrodipicolinate N-succinyltransferase N-terminal domain-containing protein</fullName>
    </submittedName>
</protein>
<dbReference type="InterPro" id="IPR026586">
    <property type="entry name" value="Type2_DapD"/>
</dbReference>
<evidence type="ECO:0000256" key="2">
    <source>
        <dbReference type="ARBA" id="ARBA00022605"/>
    </source>
</evidence>
<evidence type="ECO:0000259" key="7">
    <source>
        <dbReference type="Pfam" id="PF14789"/>
    </source>
</evidence>
<dbReference type="Pfam" id="PF14602">
    <property type="entry name" value="Hexapep_2"/>
    <property type="match status" value="1"/>
</dbReference>
<dbReference type="Gene3D" id="3.30.60.70">
    <property type="entry name" value="Trimeric LpxA-like enzymes"/>
    <property type="match status" value="1"/>
</dbReference>